<evidence type="ECO:0000256" key="2">
    <source>
        <dbReference type="ARBA" id="ARBA00022801"/>
    </source>
</evidence>
<dbReference type="InterPro" id="IPR036156">
    <property type="entry name" value="Beta-gal/glucu_dom_sf"/>
</dbReference>
<sequence length="797" mass="90669">MKKFISISFFTWLFVMFSYPLFVEAAMPERKQLFDDNWRFKLGDTPDAPSLAYNDVGWRSLDLPHDWSVEADFDAEVPAGNDGGYLPTGIGWYRKKFHVDKVMEGKELRLYFEGVYMNSEVFVNGERAGGHPYGYSSYFCDITPYLHFGQENIVAVRVDNSQQKNCRWYSGSGIYRHVWLLTTEAIYIDDWSVYIRPTQKEGSDDWNLDIAMRYIDNARTGTKPEIKHTIYDEAGRVLVTSASGHTKQSLSVSHPKLWSPDTPNLYKVCTQLIVGGKVVDEVTNMTGFRNITFDSQKGLFVNGKPILLNGGCVHHDNGILGACSFDAAEARKVRLLKEAGFNAVRTSHNVPSEAFLHECDRQGLLVIDEAFDGWRDAKNKHDYSVLFDKWWKRDIEAMVLRDRNHPSVFCWSIGNEVIERKKLEVITTAKRLAEHVHRLDPSRPVTSALTTWDKDWEIFDPLAAVHDIVGYNYQLHRAESDHERVPSRIIMQTESYPRDAFRNWDLVNKHPYIIGDFVWTALDYLGESSIGRAYYKGREKDGFHTGQLYPWHGAYCGDIDLTGLRKPISHYRDMLYNPDKKLYMAVREPNGYRGEIKVTDWGVWPTSESWTWSGHEGKPIEVEVCSRYPRVRLFLNDSLVDERPAGYVQQFKAVFTLPYQAGTLRAVGVDENGIEQETVVLKTSGTPVSLRLTTQDQTIKADGQDLAFVIIEVVDKNGNVVPDAANEVEFSVRGTGMLEATGSADLKDEKSYTAPIRKVWKGRAIAVIRSTKQNGKVKLKVASKGLSPASVIIKTKR</sequence>
<dbReference type="Proteomes" id="UP000478493">
    <property type="component" value="Unassembled WGS sequence"/>
</dbReference>
<dbReference type="Pfam" id="PF18565">
    <property type="entry name" value="Glyco_hydro2_C5"/>
    <property type="match status" value="1"/>
</dbReference>
<dbReference type="InterPro" id="IPR006104">
    <property type="entry name" value="Glyco_hydro_2_N"/>
</dbReference>
<dbReference type="EMBL" id="JAQQPO010000025">
    <property type="protein sequence ID" value="MDC7960357.1"/>
    <property type="molecule type" value="Genomic_DNA"/>
</dbReference>
<dbReference type="Pfam" id="PF16355">
    <property type="entry name" value="DUF4982"/>
    <property type="match status" value="1"/>
</dbReference>
<dbReference type="InterPro" id="IPR040605">
    <property type="entry name" value="Glyco_hydro2_dom5"/>
</dbReference>
<dbReference type="SUPFAM" id="SSF49303">
    <property type="entry name" value="beta-Galactosidase/glucuronidase domain"/>
    <property type="match status" value="1"/>
</dbReference>
<reference evidence="12" key="1">
    <citation type="journal article" date="2018" name="J. Anim. Genet.">
        <title>Acquired interbacterial defense systems protect against interspecies antagonism in the human gut microbiome.</title>
        <authorList>
            <person name="Ross B.D."/>
            <person name="Verster A.J."/>
            <person name="Radey M.C."/>
            <person name="Schmidtke D.T."/>
            <person name="Pope C.E."/>
            <person name="Hoffman L.R."/>
            <person name="Hajjar A."/>
            <person name="Peterson S.B."/>
            <person name="Borenstein E."/>
            <person name="Mougous J."/>
        </authorList>
    </citation>
    <scope>NUCLEOTIDE SEQUENCE [LARGE SCALE GENOMIC DNA]</scope>
    <source>
        <strain evidence="12">3725 D1 iv</strain>
    </source>
</reference>
<dbReference type="InterPro" id="IPR006101">
    <property type="entry name" value="Glyco_hydro_2"/>
</dbReference>
<feature type="domain" description="Glycoside hydrolase family 2" evidence="8">
    <location>
        <begin position="690"/>
        <end position="791"/>
    </location>
</feature>
<dbReference type="Pfam" id="PF02836">
    <property type="entry name" value="Glyco_hydro_2_C"/>
    <property type="match status" value="1"/>
</dbReference>
<dbReference type="InterPro" id="IPR008964">
    <property type="entry name" value="Invasin/intimin_cell_adhesion"/>
</dbReference>
<dbReference type="EMBL" id="CP041395">
    <property type="protein sequence ID" value="QDM08766.1"/>
    <property type="molecule type" value="Genomic_DNA"/>
</dbReference>
<reference evidence="9 13" key="3">
    <citation type="journal article" date="2019" name="Nat. Med.">
        <title>A library of human gut bacterial isolates paired with longitudinal multiomics data enables mechanistic microbiome research.</title>
        <authorList>
            <person name="Poyet M."/>
            <person name="Groussin M."/>
            <person name="Gibbons S.M."/>
            <person name="Avila-Pacheco J."/>
            <person name="Jiang X."/>
            <person name="Kearney S.M."/>
            <person name="Perrotta A.R."/>
            <person name="Berdy B."/>
            <person name="Zhao S."/>
            <person name="Lieberman T.D."/>
            <person name="Swanson P.K."/>
            <person name="Smith M."/>
            <person name="Roesemann S."/>
            <person name="Alexander J.E."/>
            <person name="Rich S.A."/>
            <person name="Livny J."/>
            <person name="Vlamakis H."/>
            <person name="Clish C."/>
            <person name="Bullock K."/>
            <person name="Deik A."/>
            <person name="Scott J."/>
            <person name="Pierce K.A."/>
            <person name="Xavier R.J."/>
            <person name="Alm E.J."/>
        </authorList>
    </citation>
    <scope>NUCLEOTIDE SEQUENCE [LARGE SCALE GENOMIC DNA]</scope>
    <source>
        <strain evidence="9 13">BIOML-A41</strain>
    </source>
</reference>
<feature type="domain" description="Glycosyl hydrolases family 2 sugar binding" evidence="6">
    <location>
        <begin position="89"/>
        <end position="183"/>
    </location>
</feature>
<dbReference type="EMBL" id="VWGP01000013">
    <property type="protein sequence ID" value="KAA4533104.1"/>
    <property type="molecule type" value="Genomic_DNA"/>
</dbReference>
<dbReference type="InterPro" id="IPR006103">
    <property type="entry name" value="Glyco_hydro_2_cat"/>
</dbReference>
<dbReference type="InterPro" id="IPR013783">
    <property type="entry name" value="Ig-like_fold"/>
</dbReference>
<dbReference type="InterPro" id="IPR051913">
    <property type="entry name" value="GH2_Domain-Containing"/>
</dbReference>
<evidence type="ECO:0000313" key="10">
    <source>
        <dbReference type="EMBL" id="MDC7960357.1"/>
    </source>
</evidence>
<dbReference type="PANTHER" id="PTHR42732">
    <property type="entry name" value="BETA-GALACTOSIDASE"/>
    <property type="match status" value="1"/>
</dbReference>
<reference evidence="10" key="5">
    <citation type="submission" date="2022-10" db="EMBL/GenBank/DDBJ databases">
        <title>Human gut microbiome strain richness.</title>
        <authorList>
            <person name="Chen-Liaw A."/>
        </authorList>
    </citation>
    <scope>NUCLEOTIDE SEQUENCE</scope>
    <source>
        <strain evidence="10">RTP21484st1_H8_RTP21484_190118</strain>
    </source>
</reference>
<evidence type="ECO:0000313" key="11">
    <source>
        <dbReference type="EMBL" id="QDM08766.1"/>
    </source>
</evidence>
<evidence type="ECO:0000259" key="4">
    <source>
        <dbReference type="Pfam" id="PF00703"/>
    </source>
</evidence>
<dbReference type="RefSeq" id="WP_005831615.1">
    <property type="nucleotide sequence ID" value="NZ_CACRTD010000049.1"/>
</dbReference>
<evidence type="ECO:0000313" key="13">
    <source>
        <dbReference type="Proteomes" id="UP000478493"/>
    </source>
</evidence>
<proteinExistence type="inferred from homology"/>
<accession>A0A413V4S5</accession>
<evidence type="ECO:0000259" key="7">
    <source>
        <dbReference type="Pfam" id="PF16355"/>
    </source>
</evidence>
<dbReference type="InterPro" id="IPR032311">
    <property type="entry name" value="DUF4982"/>
</dbReference>
<dbReference type="GeneID" id="5303135"/>
<feature type="domain" description="Glycoside hydrolase family 2 immunoglobulin-like beta-sandwich" evidence="4">
    <location>
        <begin position="187"/>
        <end position="289"/>
    </location>
</feature>
<dbReference type="Gene3D" id="2.60.40.10">
    <property type="entry name" value="Immunoglobulins"/>
    <property type="match status" value="3"/>
</dbReference>
<dbReference type="Gene3D" id="3.20.20.80">
    <property type="entry name" value="Glycosidases"/>
    <property type="match status" value="1"/>
</dbReference>
<feature type="domain" description="Glycoside hydrolase family 2 catalytic" evidence="5">
    <location>
        <begin position="297"/>
        <end position="455"/>
    </location>
</feature>
<evidence type="ECO:0000313" key="9">
    <source>
        <dbReference type="EMBL" id="KAA4533104.1"/>
    </source>
</evidence>
<dbReference type="Proteomes" id="UP001215078">
    <property type="component" value="Unassembled WGS sequence"/>
</dbReference>
<dbReference type="AlphaFoldDB" id="A0A413V4S5"/>
<dbReference type="Pfam" id="PF00703">
    <property type="entry name" value="Glyco_hydro_2"/>
    <property type="match status" value="1"/>
</dbReference>
<evidence type="ECO:0000259" key="5">
    <source>
        <dbReference type="Pfam" id="PF02836"/>
    </source>
</evidence>
<evidence type="ECO:0000259" key="8">
    <source>
        <dbReference type="Pfam" id="PF18565"/>
    </source>
</evidence>
<reference evidence="11" key="2">
    <citation type="journal article" date="2018" name="Nature">
        <title>Human gut bacteria contain acquired interbacterial defence systems.</title>
        <authorList>
            <person name="Ross B.D."/>
            <person name="Verster A.J."/>
            <person name="Radey M.C."/>
            <person name="Schmidtke D.T."/>
            <person name="Pope C.E."/>
            <person name="Hoffman L.R."/>
            <person name="Hajjar A."/>
            <person name="Peterson S.B."/>
            <person name="Borenstein E."/>
            <person name="Mougous J."/>
        </authorList>
    </citation>
    <scope>NUCLEOTIDE SEQUENCE</scope>
    <source>
        <strain evidence="11">3725 D1 iv</strain>
    </source>
</reference>
<evidence type="ECO:0000256" key="1">
    <source>
        <dbReference type="ARBA" id="ARBA00007401"/>
    </source>
</evidence>
<keyword evidence="3" id="KW-0326">Glycosidase</keyword>
<dbReference type="InterPro" id="IPR017853">
    <property type="entry name" value="GH"/>
</dbReference>
<dbReference type="PANTHER" id="PTHR42732:SF1">
    <property type="entry name" value="BETA-MANNOSIDASE"/>
    <property type="match status" value="1"/>
</dbReference>
<dbReference type="GO" id="GO:0004553">
    <property type="term" value="F:hydrolase activity, hydrolyzing O-glycosyl compounds"/>
    <property type="evidence" value="ECO:0007669"/>
    <property type="project" value="InterPro"/>
</dbReference>
<feature type="domain" description="DUF4982" evidence="7">
    <location>
        <begin position="617"/>
        <end position="675"/>
    </location>
</feature>
<dbReference type="SUPFAM" id="SSF49373">
    <property type="entry name" value="Invasin/intimin cell-adhesion fragments"/>
    <property type="match status" value="1"/>
</dbReference>
<gene>
    <name evidence="11" type="ORF">DYI28_08545</name>
    <name evidence="9" type="ORF">F3B85_17270</name>
    <name evidence="10" type="ORF">PQ628_19345</name>
</gene>
<dbReference type="InterPro" id="IPR006102">
    <property type="entry name" value="Ig-like_GH2"/>
</dbReference>
<reference evidence="11" key="4">
    <citation type="submission" date="2019-07" db="EMBL/GenBank/DDBJ databases">
        <authorList>
            <person name="Ross B.D."/>
            <person name="Verster A.J."/>
            <person name="Radey M.C."/>
            <person name="Schmidtke D.T."/>
            <person name="Pope C.E."/>
            <person name="Hoffman L.R."/>
            <person name="Hajjar A."/>
            <person name="Peterson S.B."/>
            <person name="Borenstein E."/>
            <person name="Mougous J.D."/>
        </authorList>
    </citation>
    <scope>NUCLEOTIDE SEQUENCE</scope>
    <source>
        <strain evidence="11">3725 D1 iv</strain>
    </source>
</reference>
<evidence type="ECO:0000259" key="6">
    <source>
        <dbReference type="Pfam" id="PF02837"/>
    </source>
</evidence>
<dbReference type="SUPFAM" id="SSF51445">
    <property type="entry name" value="(Trans)glycosidases"/>
    <property type="match status" value="1"/>
</dbReference>
<dbReference type="Proteomes" id="UP000318823">
    <property type="component" value="Chromosome"/>
</dbReference>
<dbReference type="PRINTS" id="PR00132">
    <property type="entry name" value="GLHYDRLASE2"/>
</dbReference>
<dbReference type="InterPro" id="IPR008979">
    <property type="entry name" value="Galactose-bd-like_sf"/>
</dbReference>
<dbReference type="Pfam" id="PF02837">
    <property type="entry name" value="Glyco_hydro_2_N"/>
    <property type="match status" value="1"/>
</dbReference>
<comment type="similarity">
    <text evidence="1">Belongs to the glycosyl hydrolase 2 family.</text>
</comment>
<name>A0A413V4S5_BACOV</name>
<dbReference type="GO" id="GO:0005975">
    <property type="term" value="P:carbohydrate metabolic process"/>
    <property type="evidence" value="ECO:0007669"/>
    <property type="project" value="InterPro"/>
</dbReference>
<dbReference type="SUPFAM" id="SSF49785">
    <property type="entry name" value="Galactose-binding domain-like"/>
    <property type="match status" value="1"/>
</dbReference>
<dbReference type="Gene3D" id="2.60.120.260">
    <property type="entry name" value="Galactose-binding domain-like"/>
    <property type="match status" value="1"/>
</dbReference>
<evidence type="ECO:0000313" key="12">
    <source>
        <dbReference type="Proteomes" id="UP000318823"/>
    </source>
</evidence>
<keyword evidence="2 9" id="KW-0378">Hydrolase</keyword>
<evidence type="ECO:0000256" key="3">
    <source>
        <dbReference type="ARBA" id="ARBA00023295"/>
    </source>
</evidence>
<organism evidence="9 13">
    <name type="scientific">Bacteroides ovatus</name>
    <dbReference type="NCBI Taxonomy" id="28116"/>
    <lineage>
        <taxon>Bacteria</taxon>
        <taxon>Pseudomonadati</taxon>
        <taxon>Bacteroidota</taxon>
        <taxon>Bacteroidia</taxon>
        <taxon>Bacteroidales</taxon>
        <taxon>Bacteroidaceae</taxon>
        <taxon>Bacteroides</taxon>
    </lineage>
</organism>
<protein>
    <submittedName>
        <fullName evidence="10">Glycoside hydrolase family 2 TIM barrel-domain containing protein</fullName>
    </submittedName>
    <submittedName>
        <fullName evidence="9">Glycoside hydrolase family 2 protein</fullName>
    </submittedName>
</protein>